<dbReference type="InterPro" id="IPR040097">
    <property type="entry name" value="FAAL/FAAC"/>
</dbReference>
<reference evidence="8" key="1">
    <citation type="journal article" date="2019" name="Int. J. Syst. Evol. Microbiol.">
        <title>The Global Catalogue of Microorganisms (GCM) 10K type strain sequencing project: providing services to taxonomists for standard genome sequencing and annotation.</title>
        <authorList>
            <consortium name="The Broad Institute Genomics Platform"/>
            <consortium name="The Broad Institute Genome Sequencing Center for Infectious Disease"/>
            <person name="Wu L."/>
            <person name="Ma J."/>
        </authorList>
    </citation>
    <scope>NUCLEOTIDE SEQUENCE [LARGE SCALE GENOMIC DNA]</scope>
    <source>
        <strain evidence="8">JCM 17138</strain>
    </source>
</reference>
<dbReference type="Proteomes" id="UP001501009">
    <property type="component" value="Unassembled WGS sequence"/>
</dbReference>
<evidence type="ECO:0000313" key="7">
    <source>
        <dbReference type="EMBL" id="GAA3774476.1"/>
    </source>
</evidence>
<sequence length="603" mass="64553">MEQKAVTLQPERAHSQIAQYMSRPDATLPATLAVRARSTPDRPAFRFLPDGTGDRIESWTYQDLKRHSDAVAARLRAGGHSGDRVVLAGRPGLWFVAGLMGILQAGATAVPACPPTSRRARTRLRSILADCAPGAILADSRHERRFAAMAAGGDILPPLIPLDAEPPAKPVAAHAWTAPDDPVRPTDTALIQYSSGSTGDPKGVELTHANLMSNCHAISRLIGAQDDRVGLSWLPPYHDMGLIGTIMLALHGGWPLVMMTPEHFVQQPARWLQAISDHRVTITVAPNFAFQLCADTVEEEDLAGVDLSSLRHVFCGSEPVVLDTLNAFRERFGPRGYREKTLIPCYGLAEATLLVTAKAPGTAVRVEWADPQELSRGRVVGGAGDAVPIVGCGSPGEDDELLVVDPDSGRVLADGEIGEIWVRGPGVAAGYHRKPGPTGRVFGARPADRAGPGRYLRTGDLGCLRDGELFVTGRMSGLLVVAGRNLYPQDIERTVDRAHPSVHRSVAFAVPGSPEEHIIVVAEVRDSRRTRAELDALRGSLLASVAADHGVRPADVHLVRVGTIPLTTSGKIRRTAAREAFLEHTLGRALVPCDLSGEPGCEH</sequence>
<keyword evidence="4" id="KW-0443">Lipid metabolism</keyword>
<dbReference type="Gene3D" id="3.40.50.12780">
    <property type="entry name" value="N-terminal domain of ligase-like"/>
    <property type="match status" value="1"/>
</dbReference>
<evidence type="ECO:0000256" key="2">
    <source>
        <dbReference type="ARBA" id="ARBA00022598"/>
    </source>
</evidence>
<gene>
    <name evidence="7" type="ORF">GCM10022403_006720</name>
</gene>
<dbReference type="PANTHER" id="PTHR22754:SF32">
    <property type="entry name" value="DISCO-INTERACTING PROTEIN 2"/>
    <property type="match status" value="1"/>
</dbReference>
<keyword evidence="2" id="KW-0436">Ligase</keyword>
<dbReference type="SUPFAM" id="SSF56801">
    <property type="entry name" value="Acetyl-CoA synthetase-like"/>
    <property type="match status" value="1"/>
</dbReference>
<accession>A0ABP7GT13</accession>
<evidence type="ECO:0000259" key="5">
    <source>
        <dbReference type="Pfam" id="PF00501"/>
    </source>
</evidence>
<feature type="domain" description="AMP-binding enzyme C-terminal" evidence="6">
    <location>
        <begin position="479"/>
        <end position="586"/>
    </location>
</feature>
<protein>
    <recommendedName>
        <fullName evidence="9">Fatty acyl-AMP ligase</fullName>
    </recommendedName>
</protein>
<dbReference type="Pfam" id="PF23024">
    <property type="entry name" value="AMP-dom_DIP2-like"/>
    <property type="match status" value="1"/>
</dbReference>
<evidence type="ECO:0000256" key="1">
    <source>
        <dbReference type="ARBA" id="ARBA00006432"/>
    </source>
</evidence>
<comment type="caution">
    <text evidence="7">The sequence shown here is derived from an EMBL/GenBank/DDBJ whole genome shotgun (WGS) entry which is preliminary data.</text>
</comment>
<evidence type="ECO:0000313" key="8">
    <source>
        <dbReference type="Proteomes" id="UP001501009"/>
    </source>
</evidence>
<name>A0ABP7GT13_9ACTN</name>
<organism evidence="7 8">
    <name type="scientific">Streptomyces coacervatus</name>
    <dbReference type="NCBI Taxonomy" id="647381"/>
    <lineage>
        <taxon>Bacteria</taxon>
        <taxon>Bacillati</taxon>
        <taxon>Actinomycetota</taxon>
        <taxon>Actinomycetes</taxon>
        <taxon>Kitasatosporales</taxon>
        <taxon>Streptomycetaceae</taxon>
        <taxon>Streptomyces</taxon>
    </lineage>
</organism>
<keyword evidence="3" id="KW-0276">Fatty acid metabolism</keyword>
<evidence type="ECO:0000256" key="3">
    <source>
        <dbReference type="ARBA" id="ARBA00022832"/>
    </source>
</evidence>
<dbReference type="PANTHER" id="PTHR22754">
    <property type="entry name" value="DISCO-INTERACTING PROTEIN 2 DIP2 -RELATED"/>
    <property type="match status" value="1"/>
</dbReference>
<dbReference type="CDD" id="cd05931">
    <property type="entry name" value="FAAL"/>
    <property type="match status" value="1"/>
</dbReference>
<dbReference type="InterPro" id="IPR045851">
    <property type="entry name" value="AMP-bd_C_sf"/>
</dbReference>
<dbReference type="InterPro" id="IPR020845">
    <property type="entry name" value="AMP-binding_CS"/>
</dbReference>
<dbReference type="InterPro" id="IPR000873">
    <property type="entry name" value="AMP-dep_synth/lig_dom"/>
</dbReference>
<evidence type="ECO:0008006" key="9">
    <source>
        <dbReference type="Google" id="ProtNLM"/>
    </source>
</evidence>
<dbReference type="EMBL" id="BAABDE010000005">
    <property type="protein sequence ID" value="GAA3774476.1"/>
    <property type="molecule type" value="Genomic_DNA"/>
</dbReference>
<dbReference type="PROSITE" id="PS00455">
    <property type="entry name" value="AMP_BINDING"/>
    <property type="match status" value="1"/>
</dbReference>
<proteinExistence type="inferred from homology"/>
<dbReference type="InterPro" id="IPR025110">
    <property type="entry name" value="AMP-bd_C"/>
</dbReference>
<keyword evidence="8" id="KW-1185">Reference proteome</keyword>
<comment type="similarity">
    <text evidence="1">Belongs to the ATP-dependent AMP-binding enzyme family.</text>
</comment>
<evidence type="ECO:0000259" key="6">
    <source>
        <dbReference type="Pfam" id="PF23024"/>
    </source>
</evidence>
<feature type="domain" description="AMP-dependent synthetase/ligase" evidence="5">
    <location>
        <begin position="34"/>
        <end position="432"/>
    </location>
</feature>
<evidence type="ECO:0000256" key="4">
    <source>
        <dbReference type="ARBA" id="ARBA00023098"/>
    </source>
</evidence>
<dbReference type="Pfam" id="PF00501">
    <property type="entry name" value="AMP-binding"/>
    <property type="match status" value="1"/>
</dbReference>
<dbReference type="InterPro" id="IPR042099">
    <property type="entry name" value="ANL_N_sf"/>
</dbReference>
<dbReference type="Gene3D" id="3.30.300.30">
    <property type="match status" value="1"/>
</dbReference>